<dbReference type="AlphaFoldDB" id="A0A7X3JXW2"/>
<reference evidence="2 3" key="1">
    <citation type="journal article" date="2019" name="Microorganisms">
        <title>Paenibacillus lutrae sp. nov., A Chitinolytic Species Isolated from A River Otter in Castril Natural Park, Granada, Spain.</title>
        <authorList>
            <person name="Rodriguez M."/>
            <person name="Reina J.C."/>
            <person name="Bejar V."/>
            <person name="Llamas I."/>
        </authorList>
    </citation>
    <scope>NUCLEOTIDE SEQUENCE [LARGE SCALE GENOMIC DNA]</scope>
    <source>
        <strain evidence="2 3">N10</strain>
    </source>
</reference>
<keyword evidence="3" id="KW-1185">Reference proteome</keyword>
<evidence type="ECO:0000313" key="2">
    <source>
        <dbReference type="EMBL" id="MVO98478.1"/>
    </source>
</evidence>
<dbReference type="RefSeq" id="WP_157332766.1">
    <property type="nucleotide sequence ID" value="NZ_RHLK01000002.1"/>
</dbReference>
<name>A0A7X3JXW2_9BACL</name>
<dbReference type="OrthoDB" id="9851192at2"/>
<accession>A0A7X3JXW2</accession>
<proteinExistence type="predicted"/>
<evidence type="ECO:0000313" key="3">
    <source>
        <dbReference type="Proteomes" id="UP000490800"/>
    </source>
</evidence>
<feature type="region of interest" description="Disordered" evidence="1">
    <location>
        <begin position="60"/>
        <end position="84"/>
    </location>
</feature>
<evidence type="ECO:0000256" key="1">
    <source>
        <dbReference type="SAM" id="MobiDB-lite"/>
    </source>
</evidence>
<feature type="compositionally biased region" description="Polar residues" evidence="1">
    <location>
        <begin position="69"/>
        <end position="78"/>
    </location>
</feature>
<comment type="caution">
    <text evidence="2">The sequence shown here is derived from an EMBL/GenBank/DDBJ whole genome shotgun (WGS) entry which is preliminary data.</text>
</comment>
<organism evidence="2 3">
    <name type="scientific">Paenibacillus lutrae</name>
    <dbReference type="NCBI Taxonomy" id="2078573"/>
    <lineage>
        <taxon>Bacteria</taxon>
        <taxon>Bacillati</taxon>
        <taxon>Bacillota</taxon>
        <taxon>Bacilli</taxon>
        <taxon>Bacillales</taxon>
        <taxon>Paenibacillaceae</taxon>
        <taxon>Paenibacillus</taxon>
    </lineage>
</organism>
<dbReference type="EMBL" id="RHLK01000002">
    <property type="protein sequence ID" value="MVO98478.1"/>
    <property type="molecule type" value="Genomic_DNA"/>
</dbReference>
<dbReference type="Proteomes" id="UP000490800">
    <property type="component" value="Unassembled WGS sequence"/>
</dbReference>
<protein>
    <submittedName>
        <fullName evidence="2">Uncharacterized protein</fullName>
    </submittedName>
</protein>
<gene>
    <name evidence="2" type="ORF">EDM21_02840</name>
</gene>
<sequence>MQGFLALFSFTVSILMFAVFVYSNNNPSKVPFLQRPLVRKSAALLSVLAFVTAITVSPKSDAGLHTNADRSSITSAPFNSDRAK</sequence>